<dbReference type="PROSITE" id="PS00662">
    <property type="entry name" value="T2SP_E"/>
    <property type="match status" value="1"/>
</dbReference>
<feature type="domain" description="Bacterial type II secretion system protein E" evidence="4">
    <location>
        <begin position="384"/>
        <end position="398"/>
    </location>
</feature>
<keyword evidence="3" id="KW-0067">ATP-binding</keyword>
<dbReference type="Pfam" id="PF05157">
    <property type="entry name" value="MshEN"/>
    <property type="match status" value="1"/>
</dbReference>
<dbReference type="Proteomes" id="UP000183144">
    <property type="component" value="Unassembled WGS sequence"/>
</dbReference>
<gene>
    <name evidence="5" type="ORF">AUJ59_03730</name>
</gene>
<dbReference type="EMBL" id="MNUI01000068">
    <property type="protein sequence ID" value="OIN88564.1"/>
    <property type="molecule type" value="Genomic_DNA"/>
</dbReference>
<dbReference type="InterPro" id="IPR027417">
    <property type="entry name" value="P-loop_NTPase"/>
</dbReference>
<dbReference type="GO" id="GO:0005886">
    <property type="term" value="C:plasma membrane"/>
    <property type="evidence" value="ECO:0007669"/>
    <property type="project" value="TreeGrafter"/>
</dbReference>
<dbReference type="Gene3D" id="3.40.50.300">
    <property type="entry name" value="P-loop containing nucleotide triphosphate hydrolases"/>
    <property type="match status" value="1"/>
</dbReference>
<evidence type="ECO:0000259" key="4">
    <source>
        <dbReference type="PROSITE" id="PS00662"/>
    </source>
</evidence>
<name>A0A1J4RQH9_9BACT</name>
<dbReference type="GO" id="GO:0016887">
    <property type="term" value="F:ATP hydrolysis activity"/>
    <property type="evidence" value="ECO:0007669"/>
    <property type="project" value="TreeGrafter"/>
</dbReference>
<dbReference type="Pfam" id="PF00437">
    <property type="entry name" value="T2SSE"/>
    <property type="match status" value="1"/>
</dbReference>
<dbReference type="InterPro" id="IPR037257">
    <property type="entry name" value="T2SS_E_N_sf"/>
</dbReference>
<dbReference type="FunFam" id="3.40.50.300:FF:000398">
    <property type="entry name" value="Type IV pilus assembly ATPase PilB"/>
    <property type="match status" value="1"/>
</dbReference>
<dbReference type="InterPro" id="IPR007831">
    <property type="entry name" value="T2SS_GspE_N"/>
</dbReference>
<proteinExistence type="inferred from homology"/>
<dbReference type="SUPFAM" id="SSF52540">
    <property type="entry name" value="P-loop containing nucleoside triphosphate hydrolases"/>
    <property type="match status" value="1"/>
</dbReference>
<evidence type="ECO:0000256" key="3">
    <source>
        <dbReference type="ARBA" id="ARBA00022840"/>
    </source>
</evidence>
<dbReference type="GO" id="GO:0005524">
    <property type="term" value="F:ATP binding"/>
    <property type="evidence" value="ECO:0007669"/>
    <property type="project" value="UniProtKB-KW"/>
</dbReference>
<evidence type="ECO:0000256" key="2">
    <source>
        <dbReference type="ARBA" id="ARBA00022741"/>
    </source>
</evidence>
<comment type="similarity">
    <text evidence="1">Belongs to the GSP E family.</text>
</comment>
<dbReference type="Gene3D" id="3.30.300.160">
    <property type="entry name" value="Type II secretion system, protein E, N-terminal domain"/>
    <property type="match status" value="1"/>
</dbReference>
<reference evidence="5 6" key="1">
    <citation type="journal article" date="2016" name="Environ. Microbiol.">
        <title>Genomic resolution of a cold subsurface aquifer community provides metabolic insights for novel microbes adapted to high CO concentrations.</title>
        <authorList>
            <person name="Probst A.J."/>
            <person name="Castelle C.J."/>
            <person name="Singh A."/>
            <person name="Brown C.T."/>
            <person name="Anantharaman K."/>
            <person name="Sharon I."/>
            <person name="Hug L.A."/>
            <person name="Burstein D."/>
            <person name="Emerson J.B."/>
            <person name="Thomas B.C."/>
            <person name="Banfield J.F."/>
        </authorList>
    </citation>
    <scope>NUCLEOTIDE SEQUENCE [LARGE SCALE GENOMIC DNA]</scope>
    <source>
        <strain evidence="5">CG1_02_47_37</strain>
    </source>
</reference>
<protein>
    <recommendedName>
        <fullName evidence="4">Bacterial type II secretion system protein E domain-containing protein</fullName>
    </recommendedName>
</protein>
<sequence length="568" mass="62620">MPALDSQLLDLLSQNGRLKPGDLQWLKTELITSSEPVEALLLKHNLVSETDIVKTKAVILKVEYIDIASASVVPEAINVLPEAVAEKYLCLPFNLDQTNRVLSVAMANPVDLQAIEFIEKKTGYKIKPYLAESSILLKEIENRYSQSLSSEVTAALKETVTSRSRQTQLDALEAVGGVIREAPIAKIVSTILEFAMKSRASDVHIEPLEVKTRVRYRIDGILYEKLVLPKTVHDSVISRIKILSHLKIDEKRSPQDGRFNFHAGDDEVDLRVSTMPSVYGEKIVMRLLKKTQKVPDLAELGLRGRALLNLQMAIRVPHGIILVTGPTGSGKTTTLYSVLSKINTPKVNIMTLEDPVEYQMAGITQVQINPQAGLTFASGMRSFLRQDPDIVMVGEIRDIETAELAIQASLTGHLVFSTLHTNSAAGALPRLLDMEAEPFLLTSSMTCIVGQRVTRQICRHCKEVYAPAPEVAADIKLVLGAMVKEPIRLYRGKKCPECNQTGYSGRIGIFEVLPVTEAIGKLILERSPSGEIEKIAKAAGMIDMKQDGYLKILEGLTTLEEVLRVAQD</sequence>
<dbReference type="Gene3D" id="3.30.450.90">
    <property type="match status" value="1"/>
</dbReference>
<dbReference type="AlphaFoldDB" id="A0A1J4RQH9"/>
<dbReference type="SUPFAM" id="SSF160246">
    <property type="entry name" value="EspE N-terminal domain-like"/>
    <property type="match status" value="1"/>
</dbReference>
<evidence type="ECO:0000256" key="1">
    <source>
        <dbReference type="ARBA" id="ARBA00006611"/>
    </source>
</evidence>
<evidence type="ECO:0000313" key="6">
    <source>
        <dbReference type="Proteomes" id="UP000183144"/>
    </source>
</evidence>
<comment type="caution">
    <text evidence="5">The sequence shown here is derived from an EMBL/GenBank/DDBJ whole genome shotgun (WGS) entry which is preliminary data.</text>
</comment>
<keyword evidence="2" id="KW-0547">Nucleotide-binding</keyword>
<dbReference type="CDD" id="cd01129">
    <property type="entry name" value="PulE-GspE-like"/>
    <property type="match status" value="1"/>
</dbReference>
<evidence type="ECO:0000313" key="5">
    <source>
        <dbReference type="EMBL" id="OIN88564.1"/>
    </source>
</evidence>
<dbReference type="PANTHER" id="PTHR30258">
    <property type="entry name" value="TYPE II SECRETION SYSTEM PROTEIN GSPE-RELATED"/>
    <property type="match status" value="1"/>
</dbReference>
<accession>A0A1J4RQH9</accession>
<dbReference type="PANTHER" id="PTHR30258:SF3">
    <property type="entry name" value="SLL1921 PROTEIN"/>
    <property type="match status" value="1"/>
</dbReference>
<dbReference type="SMART" id="SM00382">
    <property type="entry name" value="AAA"/>
    <property type="match status" value="1"/>
</dbReference>
<dbReference type="STRING" id="1805034.AUJ59_03730"/>
<dbReference type="InterPro" id="IPR001482">
    <property type="entry name" value="T2SS/T4SS_dom"/>
</dbReference>
<dbReference type="InterPro" id="IPR003593">
    <property type="entry name" value="AAA+_ATPase"/>
</dbReference>
<organism evidence="5 6">
    <name type="scientific">Candidatus Beckwithbacteria bacterium CG1_02_47_37</name>
    <dbReference type="NCBI Taxonomy" id="1805034"/>
    <lineage>
        <taxon>Bacteria</taxon>
        <taxon>Candidatus Beckwithiibacteriota</taxon>
    </lineage>
</organism>